<reference evidence="3" key="1">
    <citation type="submission" date="2023-03" db="EMBL/GenBank/DDBJ databases">
        <title>Massive genome expansion in bonnet fungi (Mycena s.s.) driven by repeated elements and novel gene families across ecological guilds.</title>
        <authorList>
            <consortium name="Lawrence Berkeley National Laboratory"/>
            <person name="Harder C.B."/>
            <person name="Miyauchi S."/>
            <person name="Viragh M."/>
            <person name="Kuo A."/>
            <person name="Thoen E."/>
            <person name="Andreopoulos B."/>
            <person name="Lu D."/>
            <person name="Skrede I."/>
            <person name="Drula E."/>
            <person name="Henrissat B."/>
            <person name="Morin E."/>
            <person name="Kohler A."/>
            <person name="Barry K."/>
            <person name="LaButti K."/>
            <person name="Morin E."/>
            <person name="Salamov A."/>
            <person name="Lipzen A."/>
            <person name="Mereny Z."/>
            <person name="Hegedus B."/>
            <person name="Baldrian P."/>
            <person name="Stursova M."/>
            <person name="Weitz H."/>
            <person name="Taylor A."/>
            <person name="Grigoriev I.V."/>
            <person name="Nagy L.G."/>
            <person name="Martin F."/>
            <person name="Kauserud H."/>
        </authorList>
    </citation>
    <scope>NUCLEOTIDE SEQUENCE</scope>
    <source>
        <strain evidence="3">CBHHK173m</strain>
    </source>
</reference>
<evidence type="ECO:0000259" key="2">
    <source>
        <dbReference type="Pfam" id="PF20236"/>
    </source>
</evidence>
<evidence type="ECO:0000313" key="4">
    <source>
        <dbReference type="Proteomes" id="UP001222325"/>
    </source>
</evidence>
<dbReference type="AlphaFoldDB" id="A0AAD6UF64"/>
<protein>
    <recommendedName>
        <fullName evidence="2">DUF6593 domain-containing protein</fullName>
    </recommendedName>
</protein>
<proteinExistence type="predicted"/>
<accession>A0AAD6UF64</accession>
<dbReference type="InterPro" id="IPR046528">
    <property type="entry name" value="DUF6593"/>
</dbReference>
<name>A0AAD6UF64_9AGAR</name>
<gene>
    <name evidence="3" type="ORF">B0H15DRAFT_815885</name>
</gene>
<dbReference type="EMBL" id="JARJCN010000004">
    <property type="protein sequence ID" value="KAJ7101376.1"/>
    <property type="molecule type" value="Genomic_DNA"/>
</dbReference>
<evidence type="ECO:0000313" key="3">
    <source>
        <dbReference type="EMBL" id="KAJ7101376.1"/>
    </source>
</evidence>
<sequence>MGIPVPIALRDSASPSPSPLPSPPHSRRRRAPPELLALNFVCTRNTRSVLNCAVLGADTEPYFHVVTRPGRTILRTNTGRAVAAVEWDPQGVYVQLHAQDSDKEKALERHRVGSWLGISRDASYRVMVVHGEPYVWIPRSESICLYHWAAKTSSDIPELIAKIERGPDDEGATLEIVGSAVERGLLETCVVCVVLFQSGCCID</sequence>
<evidence type="ECO:0000256" key="1">
    <source>
        <dbReference type="SAM" id="MobiDB-lite"/>
    </source>
</evidence>
<organism evidence="3 4">
    <name type="scientific">Mycena belliarum</name>
    <dbReference type="NCBI Taxonomy" id="1033014"/>
    <lineage>
        <taxon>Eukaryota</taxon>
        <taxon>Fungi</taxon>
        <taxon>Dikarya</taxon>
        <taxon>Basidiomycota</taxon>
        <taxon>Agaricomycotina</taxon>
        <taxon>Agaricomycetes</taxon>
        <taxon>Agaricomycetidae</taxon>
        <taxon>Agaricales</taxon>
        <taxon>Marasmiineae</taxon>
        <taxon>Mycenaceae</taxon>
        <taxon>Mycena</taxon>
    </lineage>
</organism>
<feature type="region of interest" description="Disordered" evidence="1">
    <location>
        <begin position="1"/>
        <end position="30"/>
    </location>
</feature>
<keyword evidence="4" id="KW-1185">Reference proteome</keyword>
<dbReference type="Pfam" id="PF20236">
    <property type="entry name" value="DUF6593"/>
    <property type="match status" value="1"/>
</dbReference>
<dbReference type="Proteomes" id="UP001222325">
    <property type="component" value="Unassembled WGS sequence"/>
</dbReference>
<feature type="domain" description="DUF6593" evidence="2">
    <location>
        <begin position="48"/>
        <end position="197"/>
    </location>
</feature>
<comment type="caution">
    <text evidence="3">The sequence shown here is derived from an EMBL/GenBank/DDBJ whole genome shotgun (WGS) entry which is preliminary data.</text>
</comment>